<feature type="transmembrane region" description="Helical" evidence="8">
    <location>
        <begin position="258"/>
        <end position="282"/>
    </location>
</feature>
<dbReference type="InterPro" id="IPR038377">
    <property type="entry name" value="Na/Glc_symporter_sf"/>
</dbReference>
<feature type="transmembrane region" description="Helical" evidence="8">
    <location>
        <begin position="443"/>
        <end position="463"/>
    </location>
</feature>
<feature type="transmembrane region" description="Helical" evidence="8">
    <location>
        <begin position="314"/>
        <end position="339"/>
    </location>
</feature>
<feature type="transmembrane region" description="Helical" evidence="8">
    <location>
        <begin position="360"/>
        <end position="380"/>
    </location>
</feature>
<keyword evidence="3" id="KW-0813">Transport</keyword>
<feature type="transmembrane region" description="Helical" evidence="8">
    <location>
        <begin position="392"/>
        <end position="412"/>
    </location>
</feature>
<gene>
    <name evidence="9" type="ORF">DFR40_2383</name>
</gene>
<reference evidence="9 10" key="1">
    <citation type="submission" date="2018-10" db="EMBL/GenBank/DDBJ databases">
        <title>Genomic Encyclopedia of Type Strains, Phase IV (KMG-IV): sequencing the most valuable type-strain genomes for metagenomic binning, comparative biology and taxonomic classification.</title>
        <authorList>
            <person name="Goeker M."/>
        </authorList>
    </citation>
    <scope>NUCLEOTIDE SEQUENCE [LARGE SCALE GENOMIC DNA]</scope>
    <source>
        <strain evidence="9 10">DSM 23841</strain>
    </source>
</reference>
<sequence>MLIWFVVIYLVISIGIGLLAATRVHTTKDFAVAGRHLPLPVVTATVFATWFGAEAIFGVSSTFVTEGLRGVVADPFGASLCLIIGGIFFSRKLYKLNVLTLGDYFRLRYNRTVEVLATICIVLAYLGWVAAQIKALGLIFNVVTDGALSQEAGMILGALVVLTYTTLGGMLSVAILDFVQMGVIIGGMLFIAWLISGQTGGVMPVIEHAAAAGKLDFFPEPDPWQWIAFLGAGMTMMLGSIPQQDVFQRITSARTATIALWGSIIGATIYFCFTFVPMFIAYSATLINPEQYNALMAQDTQLVLPTLVLEQTPVFAQAIFFGSVLAAIMSCSSATLLAPSVAFAENIVRAFFPGMGDREFLRVMRVTIVCFTGGVLAFALNSESSIFHMVENAYKVTLAGAFVPLFFGAFWARATTQGALAANIGGIAAWLLVEILVGDDSLVPPQLIGLGVSILGMIAGSLLPQWVGHSRPQGDIHASLHHRAAAETHHTGQHPHHH</sequence>
<feature type="transmembrane region" description="Helical" evidence="8">
    <location>
        <begin position="152"/>
        <end position="176"/>
    </location>
</feature>
<dbReference type="OrthoDB" id="9789704at2"/>
<organism evidence="9 10">
    <name type="scientific">Azonexus fungiphilus</name>
    <dbReference type="NCBI Taxonomy" id="146940"/>
    <lineage>
        <taxon>Bacteria</taxon>
        <taxon>Pseudomonadati</taxon>
        <taxon>Pseudomonadota</taxon>
        <taxon>Betaproteobacteria</taxon>
        <taxon>Rhodocyclales</taxon>
        <taxon>Azonexaceae</taxon>
        <taxon>Azonexus</taxon>
    </lineage>
</organism>
<evidence type="ECO:0000256" key="3">
    <source>
        <dbReference type="ARBA" id="ARBA00022448"/>
    </source>
</evidence>
<dbReference type="CDD" id="cd11474">
    <property type="entry name" value="SLC5sbd_CHT"/>
    <property type="match status" value="1"/>
</dbReference>
<comment type="subcellular location">
    <subcellularLocation>
        <location evidence="1">Membrane</location>
        <topology evidence="1">Multi-pass membrane protein</topology>
    </subcellularLocation>
</comment>
<evidence type="ECO:0000256" key="5">
    <source>
        <dbReference type="ARBA" id="ARBA00022989"/>
    </source>
</evidence>
<keyword evidence="10" id="KW-1185">Reference proteome</keyword>
<evidence type="ECO:0000256" key="4">
    <source>
        <dbReference type="ARBA" id="ARBA00022692"/>
    </source>
</evidence>
<dbReference type="GO" id="GO:0022857">
    <property type="term" value="F:transmembrane transporter activity"/>
    <property type="evidence" value="ECO:0007669"/>
    <property type="project" value="InterPro"/>
</dbReference>
<dbReference type="Pfam" id="PF00474">
    <property type="entry name" value="SSF"/>
    <property type="match status" value="1"/>
</dbReference>
<proteinExistence type="inferred from homology"/>
<dbReference type="PANTHER" id="PTHR48086">
    <property type="entry name" value="SODIUM/PROLINE SYMPORTER-RELATED"/>
    <property type="match status" value="1"/>
</dbReference>
<feature type="transmembrane region" description="Helical" evidence="8">
    <location>
        <begin position="6"/>
        <end position="25"/>
    </location>
</feature>
<dbReference type="InterPro" id="IPR050277">
    <property type="entry name" value="Sodium:Solute_Symporter"/>
</dbReference>
<evidence type="ECO:0000256" key="8">
    <source>
        <dbReference type="SAM" id="Phobius"/>
    </source>
</evidence>
<name>A0A495VP38_9RHOO</name>
<evidence type="ECO:0000256" key="7">
    <source>
        <dbReference type="RuleBase" id="RU362091"/>
    </source>
</evidence>
<dbReference type="EMBL" id="RBXP01000016">
    <property type="protein sequence ID" value="RKT51171.1"/>
    <property type="molecule type" value="Genomic_DNA"/>
</dbReference>
<evidence type="ECO:0000313" key="10">
    <source>
        <dbReference type="Proteomes" id="UP000270626"/>
    </source>
</evidence>
<comment type="caution">
    <text evidence="9">The sequence shown here is derived from an EMBL/GenBank/DDBJ whole genome shotgun (WGS) entry which is preliminary data.</text>
</comment>
<dbReference type="PANTHER" id="PTHR48086:SF7">
    <property type="entry name" value="SODIUM-SOLUTE SYMPORTER-RELATED"/>
    <property type="match status" value="1"/>
</dbReference>
<dbReference type="Proteomes" id="UP000270626">
    <property type="component" value="Unassembled WGS sequence"/>
</dbReference>
<evidence type="ECO:0000256" key="6">
    <source>
        <dbReference type="ARBA" id="ARBA00023136"/>
    </source>
</evidence>
<feature type="transmembrane region" description="Helical" evidence="8">
    <location>
        <begin position="37"/>
        <end position="64"/>
    </location>
</feature>
<feature type="transmembrane region" description="Helical" evidence="8">
    <location>
        <begin position="183"/>
        <end position="206"/>
    </location>
</feature>
<keyword evidence="4 8" id="KW-0812">Transmembrane</keyword>
<evidence type="ECO:0000256" key="2">
    <source>
        <dbReference type="ARBA" id="ARBA00006434"/>
    </source>
</evidence>
<dbReference type="Gene3D" id="1.20.1730.10">
    <property type="entry name" value="Sodium/glucose cotransporter"/>
    <property type="match status" value="1"/>
</dbReference>
<keyword evidence="5 8" id="KW-1133">Transmembrane helix</keyword>
<comment type="similarity">
    <text evidence="2 7">Belongs to the sodium:solute symporter (SSF) (TC 2.A.21) family.</text>
</comment>
<dbReference type="RefSeq" id="WP_121458699.1">
    <property type="nucleotide sequence ID" value="NZ_RBXP01000016.1"/>
</dbReference>
<feature type="transmembrane region" description="Helical" evidence="8">
    <location>
        <begin position="115"/>
        <end position="140"/>
    </location>
</feature>
<dbReference type="InterPro" id="IPR001734">
    <property type="entry name" value="Na/solute_symporter"/>
</dbReference>
<accession>A0A495VP38</accession>
<evidence type="ECO:0000313" key="9">
    <source>
        <dbReference type="EMBL" id="RKT51171.1"/>
    </source>
</evidence>
<feature type="transmembrane region" description="Helical" evidence="8">
    <location>
        <begin position="76"/>
        <end position="94"/>
    </location>
</feature>
<dbReference type="GO" id="GO:0005886">
    <property type="term" value="C:plasma membrane"/>
    <property type="evidence" value="ECO:0007669"/>
    <property type="project" value="TreeGrafter"/>
</dbReference>
<dbReference type="PROSITE" id="PS50283">
    <property type="entry name" value="NA_SOLUT_SYMP_3"/>
    <property type="match status" value="1"/>
</dbReference>
<feature type="transmembrane region" description="Helical" evidence="8">
    <location>
        <begin position="419"/>
        <end position="437"/>
    </location>
</feature>
<protein>
    <submittedName>
        <fullName evidence="9">Na+/proline symporter</fullName>
    </submittedName>
</protein>
<feature type="transmembrane region" description="Helical" evidence="8">
    <location>
        <begin position="226"/>
        <end position="246"/>
    </location>
</feature>
<evidence type="ECO:0000256" key="1">
    <source>
        <dbReference type="ARBA" id="ARBA00004141"/>
    </source>
</evidence>
<dbReference type="AlphaFoldDB" id="A0A495VP38"/>
<keyword evidence="6 8" id="KW-0472">Membrane</keyword>